<evidence type="ECO:0000313" key="2">
    <source>
        <dbReference type="Proteomes" id="UP000062645"/>
    </source>
</evidence>
<gene>
    <name evidence="1" type="ORF">ACX27_04245</name>
</gene>
<dbReference type="EMBL" id="CP012036">
    <property type="protein sequence ID" value="ALF52241.1"/>
    <property type="molecule type" value="Genomic_DNA"/>
</dbReference>
<dbReference type="AlphaFoldDB" id="A0A0M4T1R4"/>
<dbReference type="Proteomes" id="UP000062645">
    <property type="component" value="Chromosome"/>
</dbReference>
<dbReference type="RefSeq" id="WP_062288881.1">
    <property type="nucleotide sequence ID" value="NZ_CP012036.1"/>
</dbReference>
<dbReference type="STRING" id="224013.ACX27_04245"/>
<dbReference type="OrthoDB" id="9834139at2"/>
<dbReference type="PATRIC" id="fig|224013.5.peg.1018"/>
<dbReference type="KEGG" id="npz:ACX27_04245"/>
<organism evidence="1 2">
    <name type="scientific">Nostoc piscinale CENA21</name>
    <dbReference type="NCBI Taxonomy" id="224013"/>
    <lineage>
        <taxon>Bacteria</taxon>
        <taxon>Bacillati</taxon>
        <taxon>Cyanobacteriota</taxon>
        <taxon>Cyanophyceae</taxon>
        <taxon>Nostocales</taxon>
        <taxon>Nostocaceae</taxon>
        <taxon>Nostoc</taxon>
    </lineage>
</organism>
<proteinExistence type="predicted"/>
<protein>
    <submittedName>
        <fullName evidence="1">Uncharacterized protein</fullName>
    </submittedName>
</protein>
<keyword evidence="2" id="KW-1185">Reference proteome</keyword>
<reference evidence="1 2" key="2">
    <citation type="journal article" date="2016" name="Genome Announc.">
        <title>Draft Genome Sequence of the N2-Fixing Cyanobacterium Nostoc piscinale CENA21, Isolated from the Brazilian Amazon Floodplain.</title>
        <authorList>
            <person name="Leao T."/>
            <person name="Guimaraes P.I."/>
            <person name="de Melo A.G."/>
            <person name="Ramos R.T."/>
            <person name="Leao P.N."/>
            <person name="Silva A."/>
            <person name="Fiore M.F."/>
            <person name="Schneider M.P."/>
        </authorList>
    </citation>
    <scope>NUCLEOTIDE SEQUENCE [LARGE SCALE GENOMIC DNA]</scope>
    <source>
        <strain evidence="1 2">CENA21</strain>
    </source>
</reference>
<accession>A0A0M4T1R4</accession>
<sequence>MEPTQDTRPKTNYTQQMISLRDCIAPLVDAFGIPTARSLIIQRRFQEDGRLKIEYFAVEPKPIIDRVPPAIASAFNTDLQIKIDDLQVSGISRKYPREWIVGTGISYFADAQLLLDRIVGGFEAEFVSIDELPLTWNLILRRRTDERRGI</sequence>
<evidence type="ECO:0000313" key="1">
    <source>
        <dbReference type="EMBL" id="ALF52241.1"/>
    </source>
</evidence>
<name>A0A0M4T1R4_9NOSO</name>
<reference evidence="2" key="1">
    <citation type="submission" date="2015-07" db="EMBL/GenBank/DDBJ databases">
        <title>Genome Of Nitrogen-Fixing Cyanobacterium Nostoc piscinale CENA21 From Solimoes/Amazon River Floodplain Sediments And Comparative Genomics To Uncover Biosynthetic Natural Products Potential.</title>
        <authorList>
            <person name="Leao T.F."/>
            <person name="Leao P.N."/>
            <person name="Guimaraes P.I."/>
            <person name="de Melo A.G.C."/>
            <person name="Ramos R.T.J."/>
            <person name="Silva A."/>
            <person name="Fiore M.F."/>
            <person name="Schneider M.P.C."/>
        </authorList>
    </citation>
    <scope>NUCLEOTIDE SEQUENCE [LARGE SCALE GENOMIC DNA]</scope>
    <source>
        <strain evidence="2">CENA21</strain>
    </source>
</reference>